<gene>
    <name evidence="2" type="ordered locus">Os06g0583500</name>
</gene>
<dbReference type="PROSITE" id="PS50994">
    <property type="entry name" value="INTEGRASE"/>
    <property type="match status" value="1"/>
</dbReference>
<dbReference type="EMBL" id="AP008212">
    <property type="protein sequence ID" value="BAH93597.1"/>
    <property type="molecule type" value="Genomic_DNA"/>
</dbReference>
<dbReference type="InterPro" id="IPR025724">
    <property type="entry name" value="GAG-pre-integrase_dom"/>
</dbReference>
<evidence type="ECO:0000313" key="3">
    <source>
        <dbReference type="Proteomes" id="UP000000763"/>
    </source>
</evidence>
<dbReference type="Proteomes" id="UP000000763">
    <property type="component" value="Chromosome 6"/>
</dbReference>
<sequence>MLINLMDQLLWPLHQDRQTRALVGTGHRHSSSPGKLYVLDHLSLPPSSFGSTTTSSTALGYASSTTFPQWHHRLGHLCGSRLSTLIRQGVLGHVSIDTTFDCTGCKLGKQIQLPYPISNSRTSCPFDLVHSDVWGPAPFASKGGHKYYVIFIDDYSRYTWIYFMKHRSQLLSIY</sequence>
<dbReference type="Gene3D" id="3.30.420.10">
    <property type="entry name" value="Ribonuclease H-like superfamily/Ribonuclease H"/>
    <property type="match status" value="1"/>
</dbReference>
<dbReference type="SUPFAM" id="SSF53098">
    <property type="entry name" value="Ribonuclease H-like"/>
    <property type="match status" value="1"/>
</dbReference>
<dbReference type="GO" id="GO:0015074">
    <property type="term" value="P:DNA integration"/>
    <property type="evidence" value="ECO:0007669"/>
    <property type="project" value="InterPro"/>
</dbReference>
<dbReference type="Pfam" id="PF13976">
    <property type="entry name" value="gag_pre-integrs"/>
    <property type="match status" value="1"/>
</dbReference>
<protein>
    <submittedName>
        <fullName evidence="2">Os06g0583500 protein</fullName>
    </submittedName>
</protein>
<dbReference type="KEGG" id="dosa:Os06g0583500"/>
<dbReference type="AlphaFoldDB" id="C7J4C4"/>
<reference evidence="2 3" key="1">
    <citation type="journal article" date="2005" name="Nature">
        <title>The map-based sequence of the rice genome.</title>
        <authorList>
            <consortium name="International rice genome sequencing project (IRGSP)"/>
            <person name="Matsumoto T."/>
            <person name="Wu J."/>
            <person name="Kanamori H."/>
            <person name="Katayose Y."/>
            <person name="Fujisawa M."/>
            <person name="Namiki N."/>
            <person name="Mizuno H."/>
            <person name="Yamamoto K."/>
            <person name="Antonio B.A."/>
            <person name="Baba T."/>
            <person name="Sakata K."/>
            <person name="Nagamura Y."/>
            <person name="Aoki H."/>
            <person name="Arikawa K."/>
            <person name="Arita K."/>
            <person name="Bito T."/>
            <person name="Chiden Y."/>
            <person name="Fujitsuka N."/>
            <person name="Fukunaka R."/>
            <person name="Hamada M."/>
            <person name="Harada C."/>
            <person name="Hayashi A."/>
            <person name="Hijishita S."/>
            <person name="Honda M."/>
            <person name="Hosokawa S."/>
            <person name="Ichikawa Y."/>
            <person name="Idonuma A."/>
            <person name="Iijima M."/>
            <person name="Ikeda M."/>
            <person name="Ikeno M."/>
            <person name="Ito K."/>
            <person name="Ito S."/>
            <person name="Ito T."/>
            <person name="Ito Y."/>
            <person name="Ito Y."/>
            <person name="Iwabuchi A."/>
            <person name="Kamiya K."/>
            <person name="Karasawa W."/>
            <person name="Kurita K."/>
            <person name="Katagiri S."/>
            <person name="Kikuta A."/>
            <person name="Kobayashi H."/>
            <person name="Kobayashi N."/>
            <person name="Machita K."/>
            <person name="Maehara T."/>
            <person name="Masukawa M."/>
            <person name="Mizubayashi T."/>
            <person name="Mukai Y."/>
            <person name="Nagasaki H."/>
            <person name="Nagata Y."/>
            <person name="Naito S."/>
            <person name="Nakashima M."/>
            <person name="Nakama Y."/>
            <person name="Nakamichi Y."/>
            <person name="Nakamura M."/>
            <person name="Meguro A."/>
            <person name="Negishi M."/>
            <person name="Ohta I."/>
            <person name="Ohta T."/>
            <person name="Okamoto M."/>
            <person name="Ono N."/>
            <person name="Saji S."/>
            <person name="Sakaguchi M."/>
            <person name="Sakai K."/>
            <person name="Shibata M."/>
            <person name="Shimokawa T."/>
            <person name="Song J."/>
            <person name="Takazaki Y."/>
            <person name="Terasawa K."/>
            <person name="Tsugane M."/>
            <person name="Tsuji K."/>
            <person name="Ueda S."/>
            <person name="Waki K."/>
            <person name="Yamagata H."/>
            <person name="Yamamoto M."/>
            <person name="Yamamoto S."/>
            <person name="Yamane H."/>
            <person name="Yoshiki S."/>
            <person name="Yoshihara R."/>
            <person name="Yukawa K."/>
            <person name="Zhong H."/>
            <person name="Yano M."/>
            <person name="Yuan Q."/>
            <person name="Ouyang S."/>
            <person name="Liu J."/>
            <person name="Jones K.M."/>
            <person name="Gansberger K."/>
            <person name="Moffat K."/>
            <person name="Hill J."/>
            <person name="Bera J."/>
            <person name="Fadrosh D."/>
            <person name="Jin S."/>
            <person name="Johri S."/>
            <person name="Kim M."/>
            <person name="Overton L."/>
            <person name="Reardon M."/>
            <person name="Tsitrin T."/>
            <person name="Vuong H."/>
            <person name="Weaver B."/>
            <person name="Ciecko A."/>
            <person name="Tallon L."/>
            <person name="Jackson J."/>
            <person name="Pai G."/>
            <person name="Aken S.V."/>
            <person name="Utterback T."/>
            <person name="Reidmuller S."/>
            <person name="Feldblyum T."/>
            <person name="Hsiao J."/>
            <person name="Zismann V."/>
            <person name="Iobst S."/>
            <person name="de Vazeille A.R."/>
            <person name="Buell C.R."/>
            <person name="Ying K."/>
            <person name="Li Y."/>
            <person name="Lu T."/>
            <person name="Huang Y."/>
            <person name="Zhao Q."/>
            <person name="Feng Q."/>
            <person name="Zhang L."/>
            <person name="Zhu J."/>
            <person name="Weng Q."/>
            <person name="Mu J."/>
            <person name="Lu Y."/>
            <person name="Fan D."/>
            <person name="Liu Y."/>
            <person name="Guan J."/>
            <person name="Zhang Y."/>
            <person name="Yu S."/>
            <person name="Liu X."/>
            <person name="Zhang Y."/>
            <person name="Hong G."/>
            <person name="Han B."/>
            <person name="Choisne N."/>
            <person name="Demange N."/>
            <person name="Orjeda G."/>
            <person name="Samain S."/>
            <person name="Cattolico L."/>
            <person name="Pelletier E."/>
            <person name="Couloux A."/>
            <person name="Segurens B."/>
            <person name="Wincker P."/>
            <person name="D'Hont A."/>
            <person name="Scarpelli C."/>
            <person name="Weissenbach J."/>
            <person name="Salanoubat M."/>
            <person name="Quetier F."/>
            <person name="Yu Y."/>
            <person name="Kim H.R."/>
            <person name="Rambo T."/>
            <person name="Currie J."/>
            <person name="Collura K."/>
            <person name="Luo M."/>
            <person name="Yang T."/>
            <person name="Ammiraju J.S.S."/>
            <person name="Engler F."/>
            <person name="Soderlund C."/>
            <person name="Wing R.A."/>
            <person name="Palmer L.E."/>
            <person name="de la Bastide M."/>
            <person name="Spiegel L."/>
            <person name="Nascimento L."/>
            <person name="Zutavern T."/>
            <person name="O'Shaughnessy A."/>
            <person name="Dike S."/>
            <person name="Dedhia N."/>
            <person name="Preston R."/>
            <person name="Balija V."/>
            <person name="McCombie W.R."/>
            <person name="Chow T."/>
            <person name="Chen H."/>
            <person name="Chung M."/>
            <person name="Chen C."/>
            <person name="Shaw J."/>
            <person name="Wu H."/>
            <person name="Hsiao K."/>
            <person name="Chao Y."/>
            <person name="Chu M."/>
            <person name="Cheng C."/>
            <person name="Hour A."/>
            <person name="Lee P."/>
            <person name="Lin S."/>
            <person name="Lin Y."/>
            <person name="Liou J."/>
            <person name="Liu S."/>
            <person name="Hsing Y."/>
            <person name="Raghuvanshi S."/>
            <person name="Mohanty A."/>
            <person name="Bharti A.K."/>
            <person name="Gaur A."/>
            <person name="Gupta V."/>
            <person name="Kumar D."/>
            <person name="Ravi V."/>
            <person name="Vij S."/>
            <person name="Kapur A."/>
            <person name="Khurana P."/>
            <person name="Khurana P."/>
            <person name="Khurana J.P."/>
            <person name="Tyagi A.K."/>
            <person name="Gaikwad K."/>
            <person name="Singh A."/>
            <person name="Dalal V."/>
            <person name="Srivastava S."/>
            <person name="Dixit A."/>
            <person name="Pal A.K."/>
            <person name="Ghazi I.A."/>
            <person name="Yadav M."/>
            <person name="Pandit A."/>
            <person name="Bhargava A."/>
            <person name="Sureshbabu K."/>
            <person name="Batra K."/>
            <person name="Sharma T.R."/>
            <person name="Mohapatra T."/>
            <person name="Singh N.K."/>
            <person name="Messing J."/>
            <person name="Nelson A.B."/>
            <person name="Fuks G."/>
            <person name="Kavchok S."/>
            <person name="Keizer G."/>
            <person name="Linton E."/>
            <person name="Llaca V."/>
            <person name="Song R."/>
            <person name="Tanyolac B."/>
            <person name="Young S."/>
            <person name="Ho-Il K."/>
            <person name="Hahn J.H."/>
            <person name="Sangsakoo G."/>
            <person name="Vanavichit A."/>
            <person name="de Mattos Luiz.A.T."/>
            <person name="Zimmer P.D."/>
            <person name="Malone G."/>
            <person name="Dellagostin O."/>
            <person name="de Oliveira A.C."/>
            <person name="Bevan M."/>
            <person name="Bancroft I."/>
            <person name="Minx P."/>
            <person name="Cordum H."/>
            <person name="Wilson R."/>
            <person name="Cheng Z."/>
            <person name="Jin W."/>
            <person name="Jiang J."/>
            <person name="Leong S.A."/>
            <person name="Iwama H."/>
            <person name="Gojobori T."/>
            <person name="Itoh T."/>
            <person name="Niimura Y."/>
            <person name="Fujii Y."/>
            <person name="Habara T."/>
            <person name="Sakai H."/>
            <person name="Sato Y."/>
            <person name="Wilson G."/>
            <person name="Kumar K."/>
            <person name="McCouch S."/>
            <person name="Juretic N."/>
            <person name="Hoen D."/>
            <person name="Wright S."/>
            <person name="Bruskiewich R."/>
            <person name="Bureau T."/>
            <person name="Miyao A."/>
            <person name="Hirochika H."/>
            <person name="Nishikawa T."/>
            <person name="Kadowaki K."/>
            <person name="Sugiura M."/>
            <person name="Burr B."/>
            <person name="Sasaki T."/>
        </authorList>
    </citation>
    <scope>NUCLEOTIDE SEQUENCE [LARGE SCALE GENOMIC DNA]</scope>
    <source>
        <strain evidence="3">cv. Nipponbare</strain>
    </source>
</reference>
<dbReference type="InterPro" id="IPR039537">
    <property type="entry name" value="Retrotran_Ty1/copia-like"/>
</dbReference>
<dbReference type="GO" id="GO:0003676">
    <property type="term" value="F:nucleic acid binding"/>
    <property type="evidence" value="ECO:0007669"/>
    <property type="project" value="InterPro"/>
</dbReference>
<dbReference type="PANTHER" id="PTHR42648">
    <property type="entry name" value="TRANSPOSASE, PUTATIVE-RELATED"/>
    <property type="match status" value="1"/>
</dbReference>
<dbReference type="PANTHER" id="PTHR42648:SF28">
    <property type="entry name" value="TRANSPOSON-ENCODED PROTEIN WITH RIBONUCLEASE H-LIKE AND RETROVIRUS ZINC FINGER-LIKE DOMAINS"/>
    <property type="match status" value="1"/>
</dbReference>
<dbReference type="InterPro" id="IPR036397">
    <property type="entry name" value="RNaseH_sf"/>
</dbReference>
<feature type="domain" description="Integrase catalytic" evidence="1">
    <location>
        <begin position="121"/>
        <end position="174"/>
    </location>
</feature>
<organism evidence="2 3">
    <name type="scientific">Oryza sativa subsp. japonica</name>
    <name type="common">Rice</name>
    <dbReference type="NCBI Taxonomy" id="39947"/>
    <lineage>
        <taxon>Eukaryota</taxon>
        <taxon>Viridiplantae</taxon>
        <taxon>Streptophyta</taxon>
        <taxon>Embryophyta</taxon>
        <taxon>Tracheophyta</taxon>
        <taxon>Spermatophyta</taxon>
        <taxon>Magnoliopsida</taxon>
        <taxon>Liliopsida</taxon>
        <taxon>Poales</taxon>
        <taxon>Poaceae</taxon>
        <taxon>BOP clade</taxon>
        <taxon>Oryzoideae</taxon>
        <taxon>Oryzeae</taxon>
        <taxon>Oryzinae</taxon>
        <taxon>Oryza</taxon>
        <taxon>Oryza sativa</taxon>
    </lineage>
</organism>
<name>C7J4C4_ORYSJ</name>
<evidence type="ECO:0000313" key="2">
    <source>
        <dbReference type="EMBL" id="BAH93597.1"/>
    </source>
</evidence>
<dbReference type="InterPro" id="IPR001584">
    <property type="entry name" value="Integrase_cat-core"/>
</dbReference>
<proteinExistence type="predicted"/>
<evidence type="ECO:0000259" key="1">
    <source>
        <dbReference type="PROSITE" id="PS50994"/>
    </source>
</evidence>
<reference evidence="3" key="2">
    <citation type="journal article" date="2008" name="Nucleic Acids Res.">
        <title>The rice annotation project database (RAP-DB): 2008 update.</title>
        <authorList>
            <consortium name="The rice annotation project (RAP)"/>
        </authorList>
    </citation>
    <scope>GENOME REANNOTATION</scope>
    <source>
        <strain evidence="3">cv. Nipponbare</strain>
    </source>
</reference>
<dbReference type="InterPro" id="IPR012337">
    <property type="entry name" value="RNaseH-like_sf"/>
</dbReference>
<feature type="non-terminal residue" evidence="2">
    <location>
        <position position="174"/>
    </location>
</feature>
<accession>C7J4C4</accession>